<dbReference type="GO" id="GO:0004553">
    <property type="term" value="F:hydrolase activity, hydrolyzing O-glycosyl compounds"/>
    <property type="evidence" value="ECO:0007669"/>
    <property type="project" value="InterPro"/>
</dbReference>
<accession>A0A5J9VSU0</accession>
<dbReference type="InterPro" id="IPR017853">
    <property type="entry name" value="GH"/>
</dbReference>
<proteinExistence type="inferred from homology"/>
<gene>
    <name evidence="6" type="ORF">EJB05_12041</name>
</gene>
<evidence type="ECO:0000256" key="1">
    <source>
        <dbReference type="ARBA" id="ARBA00008773"/>
    </source>
</evidence>
<dbReference type="SUPFAM" id="SSF51445">
    <property type="entry name" value="(Trans)glycosidases"/>
    <property type="match status" value="1"/>
</dbReference>
<reference evidence="6 7" key="1">
    <citation type="journal article" date="2019" name="Sci. Rep.">
        <title>A high-quality genome of Eragrostis curvula grass provides insights into Poaceae evolution and supports new strategies to enhance forage quality.</title>
        <authorList>
            <person name="Carballo J."/>
            <person name="Santos B.A.C.M."/>
            <person name="Zappacosta D."/>
            <person name="Garbus I."/>
            <person name="Selva J.P."/>
            <person name="Gallo C.A."/>
            <person name="Diaz A."/>
            <person name="Albertini E."/>
            <person name="Caccamo M."/>
            <person name="Echenique V."/>
        </authorList>
    </citation>
    <scope>NUCLEOTIDE SEQUENCE [LARGE SCALE GENOMIC DNA]</scope>
    <source>
        <strain evidence="7">cv. Victoria</strain>
        <tissue evidence="6">Leaf</tissue>
    </source>
</reference>
<dbReference type="Pfam" id="PF00332">
    <property type="entry name" value="Glyco_hydro_17"/>
    <property type="match status" value="1"/>
</dbReference>
<evidence type="ECO:0008006" key="8">
    <source>
        <dbReference type="Google" id="ProtNLM"/>
    </source>
</evidence>
<dbReference type="FunFam" id="3.20.20.80:FF:000074">
    <property type="entry name" value="Hydrolase, hydrolyzing O-glycosyl compounds"/>
    <property type="match status" value="1"/>
</dbReference>
<evidence type="ECO:0000313" key="6">
    <source>
        <dbReference type="EMBL" id="TVU38657.1"/>
    </source>
</evidence>
<evidence type="ECO:0000256" key="5">
    <source>
        <dbReference type="SAM" id="SignalP"/>
    </source>
</evidence>
<dbReference type="AlphaFoldDB" id="A0A5J9VSU0"/>
<keyword evidence="3" id="KW-0326">Glycosidase</keyword>
<feature type="signal peptide" evidence="5">
    <location>
        <begin position="1"/>
        <end position="22"/>
    </location>
</feature>
<comment type="caution">
    <text evidence="6">The sequence shown here is derived from an EMBL/GenBank/DDBJ whole genome shotgun (WGS) entry which is preliminary data.</text>
</comment>
<dbReference type="PANTHER" id="PTHR32227">
    <property type="entry name" value="GLUCAN ENDO-1,3-BETA-GLUCOSIDASE BG1-RELATED-RELATED"/>
    <property type="match status" value="1"/>
</dbReference>
<organism evidence="6 7">
    <name type="scientific">Eragrostis curvula</name>
    <name type="common">weeping love grass</name>
    <dbReference type="NCBI Taxonomy" id="38414"/>
    <lineage>
        <taxon>Eukaryota</taxon>
        <taxon>Viridiplantae</taxon>
        <taxon>Streptophyta</taxon>
        <taxon>Embryophyta</taxon>
        <taxon>Tracheophyta</taxon>
        <taxon>Spermatophyta</taxon>
        <taxon>Magnoliopsida</taxon>
        <taxon>Liliopsida</taxon>
        <taxon>Poales</taxon>
        <taxon>Poaceae</taxon>
        <taxon>PACMAD clade</taxon>
        <taxon>Chloridoideae</taxon>
        <taxon>Eragrostideae</taxon>
        <taxon>Eragrostidinae</taxon>
        <taxon>Eragrostis</taxon>
    </lineage>
</organism>
<evidence type="ECO:0000313" key="7">
    <source>
        <dbReference type="Proteomes" id="UP000324897"/>
    </source>
</evidence>
<dbReference type="Gene3D" id="3.20.20.80">
    <property type="entry name" value="Glycosidases"/>
    <property type="match status" value="1"/>
</dbReference>
<feature type="chain" id="PRO_5023943017" description="Glucan endo-1,3-beta-D-glucosidase" evidence="5">
    <location>
        <begin position="23"/>
        <end position="498"/>
    </location>
</feature>
<feature type="non-terminal residue" evidence="6">
    <location>
        <position position="1"/>
    </location>
</feature>
<sequence length="498" mass="54852">MALAHFLVFLLLGTMPLLFSSAEIDSDVVISRLYCGPNNFLRCIFDVGAHEHVSVWEKGIQNRSNSGSPLGVKTMKTGKTPDKCKFLNLNELKMSLFMKTSSPLEPDRNVIDVFLAYLTEAGEVGVNYGRVADNLPDPAKVTQLLRDNGITMIRIYDTNSEVLTSLANTGIKVMVMMPNEDIAAAAADPSYALQWVKKNVAAYHPTTQIHGIAVGNEVFKWRPELNLRLVPAMTNVQAALTRLGLADAMKVSTPIAFDALKESFPPSAGRFKDDIAQPVMKPMLDFLQRTGSYLSVNIYPFFTYVNQQPGTIPLDYALGNPNPGVLDSHTGLVYYNLLDAELDAMYHAMEALGRQTGARALKASARSAGPARGVVVKISENGWSSKGKVNKGMPRSRKLLDAGDAASIANAQSYNNNLIKRILSGNTGTPYRPDANLDVYIFSLFNEDKKSADPDDTENHFGLFYPNMQKVYEFTPSVFKLLSPLTFIFTFDRSSYSK</sequence>
<dbReference type="InterPro" id="IPR000490">
    <property type="entry name" value="Glyco_hydro_17"/>
</dbReference>
<keyword evidence="2" id="KW-0378">Hydrolase</keyword>
<comment type="similarity">
    <text evidence="1 4">Belongs to the glycosyl hydrolase 17 family.</text>
</comment>
<keyword evidence="5" id="KW-0732">Signal</keyword>
<dbReference type="Gramene" id="TVU38657">
    <property type="protein sequence ID" value="TVU38657"/>
    <property type="gene ID" value="EJB05_12041"/>
</dbReference>
<dbReference type="EMBL" id="RWGY01000007">
    <property type="protein sequence ID" value="TVU38657.1"/>
    <property type="molecule type" value="Genomic_DNA"/>
</dbReference>
<evidence type="ECO:0000256" key="3">
    <source>
        <dbReference type="ARBA" id="ARBA00023295"/>
    </source>
</evidence>
<protein>
    <recommendedName>
        <fullName evidence="8">Glucan endo-1,3-beta-D-glucosidase</fullName>
    </recommendedName>
</protein>
<evidence type="ECO:0000256" key="4">
    <source>
        <dbReference type="RuleBase" id="RU004335"/>
    </source>
</evidence>
<keyword evidence="7" id="KW-1185">Reference proteome</keyword>
<dbReference type="OrthoDB" id="421038at2759"/>
<evidence type="ECO:0000256" key="2">
    <source>
        <dbReference type="ARBA" id="ARBA00022801"/>
    </source>
</evidence>
<dbReference type="Proteomes" id="UP000324897">
    <property type="component" value="Chromosome 4"/>
</dbReference>
<dbReference type="GO" id="GO:0005975">
    <property type="term" value="P:carbohydrate metabolic process"/>
    <property type="evidence" value="ECO:0007669"/>
    <property type="project" value="InterPro"/>
</dbReference>
<name>A0A5J9VSU0_9POAL</name>
<dbReference type="InterPro" id="IPR044965">
    <property type="entry name" value="Glyco_hydro_17_plant"/>
</dbReference>